<comment type="caution">
    <text evidence="1">The sequence shown here is derived from an EMBL/GenBank/DDBJ whole genome shotgun (WGS) entry which is preliminary data.</text>
</comment>
<gene>
    <name evidence="1" type="ORF">CR513_22992</name>
</gene>
<evidence type="ECO:0008006" key="3">
    <source>
        <dbReference type="Google" id="ProtNLM"/>
    </source>
</evidence>
<dbReference type="EMBL" id="QJKJ01004328">
    <property type="protein sequence ID" value="RDX94605.1"/>
    <property type="molecule type" value="Genomic_DNA"/>
</dbReference>
<keyword evidence="2" id="KW-1185">Reference proteome</keyword>
<evidence type="ECO:0000313" key="2">
    <source>
        <dbReference type="Proteomes" id="UP000257109"/>
    </source>
</evidence>
<evidence type="ECO:0000313" key="1">
    <source>
        <dbReference type="EMBL" id="RDX94605.1"/>
    </source>
</evidence>
<dbReference type="Proteomes" id="UP000257109">
    <property type="component" value="Unassembled WGS sequence"/>
</dbReference>
<name>A0A371GVN7_MUCPR</name>
<dbReference type="SUPFAM" id="SSF81296">
    <property type="entry name" value="E set domains"/>
    <property type="match status" value="1"/>
</dbReference>
<protein>
    <recommendedName>
        <fullName evidence="3">RAB6A-GEF complex partner protein 2</fullName>
    </recommendedName>
</protein>
<proteinExistence type="predicted"/>
<dbReference type="InterPro" id="IPR014756">
    <property type="entry name" value="Ig_E-set"/>
</dbReference>
<sequence>HPTALIIAAGETLLPNSSNSIAPLAHPLNCFGRKTHQVRAASFKLGSKTEMVPGRFSFFGGGDSRVTNSSSKDEELVVVPPTLKLETDKQVYRPGDPVVVTVQISNPSTAYSFLMERLSFEIKGVEKLDTQWFATQKPSHGSKQRRGEHVLLECSTPILVANQIVNAGASKSCMLNVVRTLLPSIIPPSYKGSNIRYLYYVKSALTGGWIIFENGQSRAESKNDVTNLEVRIPLQIWINQKSITMDDDIAPLTTVQLDIFWKEMDGDADWVRANDIYDGVEEGYDSSRDDISSVSSYNPMKESLHRGFGSSLSLRSSSVRSLNRDASNLEGFRTSLSSNMALPRLSVAEVLSDSGADVLSTQKSFAIASPNEHHKLRKTFSAEDDVGVSSSPEAGAAESLSSEGFIRGRSYNIRLDDQVLLKFSPKNSDSTYYFSDVIGGTLTFFHEEGARRCLEISITLETSETINRRFVHPSRRNSPTITKVQSDHHEVVADLLQTSFLFSIPMDGPMSFSTQHVSVQWVLRFEFFTTPKHVDWKKFEHPLLIEGREKTEWVLPITVHAPPPRAPASGSRNDKLFSLDPISIKLKLKCVQPTIVAFSICLKLQFLNVQIFTK</sequence>
<dbReference type="Pfam" id="PF08737">
    <property type="entry name" value="Rgp1"/>
    <property type="match status" value="1"/>
</dbReference>
<dbReference type="PANTHER" id="PTHR12507">
    <property type="entry name" value="REDUCED GROWTH PHENOTYPE 1 RGP1, YEAST -RELATED"/>
    <property type="match status" value="1"/>
</dbReference>
<accession>A0A371GVN7</accession>
<dbReference type="AlphaFoldDB" id="A0A371GVN7"/>
<reference evidence="1" key="1">
    <citation type="submission" date="2018-05" db="EMBL/GenBank/DDBJ databases">
        <title>Draft genome of Mucuna pruriens seed.</title>
        <authorList>
            <person name="Nnadi N.E."/>
            <person name="Vos R."/>
            <person name="Hasami M.H."/>
            <person name="Devisetty U.K."/>
            <person name="Aguiy J.C."/>
        </authorList>
    </citation>
    <scope>NUCLEOTIDE SEQUENCE [LARGE SCALE GENOMIC DNA]</scope>
    <source>
        <strain evidence="1">JCA_2017</strain>
    </source>
</reference>
<dbReference type="STRING" id="157652.A0A371GVN7"/>
<dbReference type="InterPro" id="IPR014848">
    <property type="entry name" value="Rgp1"/>
</dbReference>
<feature type="non-terminal residue" evidence="1">
    <location>
        <position position="1"/>
    </location>
</feature>
<organism evidence="1 2">
    <name type="scientific">Mucuna pruriens</name>
    <name type="common">Velvet bean</name>
    <name type="synonym">Dolichos pruriens</name>
    <dbReference type="NCBI Taxonomy" id="157652"/>
    <lineage>
        <taxon>Eukaryota</taxon>
        <taxon>Viridiplantae</taxon>
        <taxon>Streptophyta</taxon>
        <taxon>Embryophyta</taxon>
        <taxon>Tracheophyta</taxon>
        <taxon>Spermatophyta</taxon>
        <taxon>Magnoliopsida</taxon>
        <taxon>eudicotyledons</taxon>
        <taxon>Gunneridae</taxon>
        <taxon>Pentapetalae</taxon>
        <taxon>rosids</taxon>
        <taxon>fabids</taxon>
        <taxon>Fabales</taxon>
        <taxon>Fabaceae</taxon>
        <taxon>Papilionoideae</taxon>
        <taxon>50 kb inversion clade</taxon>
        <taxon>NPAAA clade</taxon>
        <taxon>indigoferoid/millettioid clade</taxon>
        <taxon>Phaseoleae</taxon>
        <taxon>Mucuna</taxon>
    </lineage>
</organism>
<dbReference type="OrthoDB" id="1918at2759"/>